<name>A0ABY2P9P7_9ACTN</name>
<comment type="caution">
    <text evidence="2">The sequence shown here is derived from an EMBL/GenBank/DDBJ whole genome shotgun (WGS) entry which is preliminary data.</text>
</comment>
<organism evidence="2 3">
    <name type="scientific">Streptomyces rhizosphaericola</name>
    <dbReference type="NCBI Taxonomy" id="2564098"/>
    <lineage>
        <taxon>Bacteria</taxon>
        <taxon>Bacillati</taxon>
        <taxon>Actinomycetota</taxon>
        <taxon>Actinomycetes</taxon>
        <taxon>Kitasatosporales</taxon>
        <taxon>Streptomycetaceae</taxon>
        <taxon>Streptomyces</taxon>
    </lineage>
</organism>
<protein>
    <submittedName>
        <fullName evidence="2">Uncharacterized protein</fullName>
    </submittedName>
</protein>
<feature type="compositionally biased region" description="Low complexity" evidence="1">
    <location>
        <begin position="8"/>
        <end position="20"/>
    </location>
</feature>
<dbReference type="EMBL" id="SRZK01000291">
    <property type="protein sequence ID" value="TGZ04286.1"/>
    <property type="molecule type" value="Genomic_DNA"/>
</dbReference>
<evidence type="ECO:0000313" key="2">
    <source>
        <dbReference type="EMBL" id="TGZ04286.1"/>
    </source>
</evidence>
<evidence type="ECO:0000313" key="3">
    <source>
        <dbReference type="Proteomes" id="UP000306274"/>
    </source>
</evidence>
<evidence type="ECO:0000256" key="1">
    <source>
        <dbReference type="SAM" id="MobiDB-lite"/>
    </source>
</evidence>
<keyword evidence="3" id="KW-1185">Reference proteome</keyword>
<dbReference type="Proteomes" id="UP000306274">
    <property type="component" value="Unassembled WGS sequence"/>
</dbReference>
<accession>A0ABY2P9P7</accession>
<proteinExistence type="predicted"/>
<sequence length="65" mass="6936">MPPRTSNQADQADAPADPRQALRVAVLADSDTRWKWGALTARRLTAGVPGDGRDARPVEVSGLLL</sequence>
<feature type="non-terminal residue" evidence="2">
    <location>
        <position position="65"/>
    </location>
</feature>
<reference evidence="2 3" key="1">
    <citation type="submission" date="2019-04" db="EMBL/GenBank/DDBJ databases">
        <title>Streptomyces rhizosphaericola sp. nov., an actinobacterium isolated from the wheat rhizosphere.</title>
        <authorList>
            <person name="Vargas Hoyos H.A."/>
            <person name="Santos S.N."/>
            <person name="Genuario D.B."/>
            <person name="Melo I.S."/>
            <person name="Da Silva L.J."/>
            <person name="Da Silva F.S.P."/>
            <person name="Zucchi T.D."/>
        </authorList>
    </citation>
    <scope>NUCLEOTIDE SEQUENCE [LARGE SCALE GENOMIC DNA]</scope>
    <source>
        <strain evidence="2 3">1AS2c</strain>
    </source>
</reference>
<gene>
    <name evidence="2" type="ORF">E5Z02_24205</name>
</gene>
<feature type="region of interest" description="Disordered" evidence="1">
    <location>
        <begin position="1"/>
        <end position="20"/>
    </location>
</feature>